<evidence type="ECO:0000313" key="1">
    <source>
        <dbReference type="EMBL" id="NIY72885.1"/>
    </source>
</evidence>
<dbReference type="Pfam" id="PF14234">
    <property type="entry name" value="DUF4336"/>
    <property type="match status" value="1"/>
</dbReference>
<evidence type="ECO:0000313" key="2">
    <source>
        <dbReference type="Proteomes" id="UP000709466"/>
    </source>
</evidence>
<protein>
    <submittedName>
        <fullName evidence="1">DUF4336 domain-containing protein</fullName>
    </submittedName>
</protein>
<reference evidence="1 2" key="1">
    <citation type="submission" date="2020-03" db="EMBL/GenBank/DDBJ databases">
        <title>Bacterial isolates of synthetic phycosphere.</title>
        <authorList>
            <person name="Fu H."/>
            <person name="Moran M.A."/>
        </authorList>
    </citation>
    <scope>NUCLEOTIDE SEQUENCE [LARGE SCALE GENOMIC DNA]</scope>
    <source>
        <strain evidence="1 2">HF1</strain>
    </source>
</reference>
<dbReference type="InterPro" id="IPR036866">
    <property type="entry name" value="RibonucZ/Hydroxyglut_hydro"/>
</dbReference>
<proteinExistence type="predicted"/>
<dbReference type="PANTHER" id="PTHR33835">
    <property type="entry name" value="YALI0C07656P"/>
    <property type="match status" value="1"/>
</dbReference>
<organism evidence="1 2">
    <name type="scientific">Marivivens donghaensis</name>
    <dbReference type="NCBI Taxonomy" id="1699413"/>
    <lineage>
        <taxon>Bacteria</taxon>
        <taxon>Pseudomonadati</taxon>
        <taxon>Pseudomonadota</taxon>
        <taxon>Alphaproteobacteria</taxon>
        <taxon>Rhodobacterales</taxon>
        <taxon>Paracoccaceae</taxon>
        <taxon>Marivivens group</taxon>
        <taxon>Marivivens</taxon>
    </lineage>
</organism>
<dbReference type="Gene3D" id="3.60.15.10">
    <property type="entry name" value="Ribonuclease Z/Hydroxyacylglutathione hydrolase-like"/>
    <property type="match status" value="1"/>
</dbReference>
<dbReference type="EMBL" id="JAATOP010000006">
    <property type="protein sequence ID" value="NIY72885.1"/>
    <property type="molecule type" value="Genomic_DNA"/>
</dbReference>
<dbReference type="PANTHER" id="PTHR33835:SF1">
    <property type="entry name" value="METALLO-BETA-LACTAMASE DOMAIN-CONTAINING PROTEIN"/>
    <property type="match status" value="1"/>
</dbReference>
<accession>A0ABX0VYM0</accession>
<sequence>MLHTFAEHIWIADGSDVSTAGFVYPTRMVVVRLADGTLWLWSPVRMTEDLRAAVDALGQVAHLVAPNNLHHMFMAEWAAAYPAATVSAAEGVAKKQPDLRIDVTLGNSPIQVWGDDIEQVVIEGNAITQEAVFFHRPSATAIFTDFLQQFDAEHFSGWRKWVARFDLMIGDEPHVPRKFRLMTRDKEKARTAVAKILDWPTRRVICAHGAPVQSGGAALLKRAFDWLM</sequence>
<dbReference type="SUPFAM" id="SSF56281">
    <property type="entry name" value="Metallo-hydrolase/oxidoreductase"/>
    <property type="match status" value="1"/>
</dbReference>
<dbReference type="InterPro" id="IPR025638">
    <property type="entry name" value="DUF4336"/>
</dbReference>
<keyword evidence="2" id="KW-1185">Reference proteome</keyword>
<name>A0ABX0VYM0_9RHOB</name>
<comment type="caution">
    <text evidence="1">The sequence shown here is derived from an EMBL/GenBank/DDBJ whole genome shotgun (WGS) entry which is preliminary data.</text>
</comment>
<dbReference type="Proteomes" id="UP000709466">
    <property type="component" value="Unassembled WGS sequence"/>
</dbReference>
<dbReference type="RefSeq" id="WP_167638270.1">
    <property type="nucleotide sequence ID" value="NZ_JAATOP010000006.1"/>
</dbReference>
<gene>
    <name evidence="1" type="ORF">HCZ30_10635</name>
</gene>